<feature type="transmembrane region" description="Helical" evidence="7">
    <location>
        <begin position="218"/>
        <end position="241"/>
    </location>
</feature>
<evidence type="ECO:0000256" key="4">
    <source>
        <dbReference type="ARBA" id="ARBA00023136"/>
    </source>
</evidence>
<dbReference type="Pfam" id="PF20684">
    <property type="entry name" value="Fung_rhodopsin"/>
    <property type="match status" value="1"/>
</dbReference>
<evidence type="ECO:0000256" key="6">
    <source>
        <dbReference type="SAM" id="MobiDB-lite"/>
    </source>
</evidence>
<reference evidence="9 10" key="1">
    <citation type="submission" date="2020-01" db="EMBL/GenBank/DDBJ databases">
        <title>Aspergillus terreus IFO 6365 whole genome shotgun sequence.</title>
        <authorList>
            <person name="Kanamasa S."/>
            <person name="Takahashi H."/>
        </authorList>
    </citation>
    <scope>NUCLEOTIDE SEQUENCE [LARGE SCALE GENOMIC DNA]</scope>
    <source>
        <strain evidence="9 10">IFO 6365</strain>
    </source>
</reference>
<dbReference type="Proteomes" id="UP000452235">
    <property type="component" value="Unassembled WGS sequence"/>
</dbReference>
<proteinExistence type="inferred from homology"/>
<evidence type="ECO:0000256" key="1">
    <source>
        <dbReference type="ARBA" id="ARBA00004141"/>
    </source>
</evidence>
<dbReference type="VEuPathDB" id="FungiDB:ATEG_09258"/>
<feature type="region of interest" description="Disordered" evidence="6">
    <location>
        <begin position="302"/>
        <end position="322"/>
    </location>
</feature>
<dbReference type="PANTHER" id="PTHR33048:SF159">
    <property type="entry name" value="MEMBRANE PROTEIN, PUTATIVE (AFU_ORTHOLOGUE AFUA_5G02860)-RELATED"/>
    <property type="match status" value="1"/>
</dbReference>
<evidence type="ECO:0000256" key="3">
    <source>
        <dbReference type="ARBA" id="ARBA00022989"/>
    </source>
</evidence>
<comment type="subcellular location">
    <subcellularLocation>
        <location evidence="1">Membrane</location>
        <topology evidence="1">Multi-pass membrane protein</topology>
    </subcellularLocation>
</comment>
<protein>
    <submittedName>
        <fullName evidence="9">Integral membrane protein</fullName>
    </submittedName>
</protein>
<name>A0A5M3YQ40_ASPTE</name>
<gene>
    <name evidence="9" type="ORF">ATEIFO6365_0004023900</name>
</gene>
<comment type="caution">
    <text evidence="9">The sequence shown here is derived from an EMBL/GenBank/DDBJ whole genome shotgun (WGS) entry which is preliminary data.</text>
</comment>
<dbReference type="EMBL" id="BLJY01000004">
    <property type="protein sequence ID" value="GFF15120.1"/>
    <property type="molecule type" value="Genomic_DNA"/>
</dbReference>
<keyword evidence="3 7" id="KW-1133">Transmembrane helix</keyword>
<accession>A0A5M3YQ40</accession>
<feature type="transmembrane region" description="Helical" evidence="7">
    <location>
        <begin position="261"/>
        <end position="280"/>
    </location>
</feature>
<dbReference type="PANTHER" id="PTHR33048">
    <property type="entry name" value="PTH11-LIKE INTEGRAL MEMBRANE PROTEIN (AFU_ORTHOLOGUE AFUA_5G11245)"/>
    <property type="match status" value="1"/>
</dbReference>
<keyword evidence="4 7" id="KW-0472">Membrane</keyword>
<feature type="domain" description="Rhodopsin" evidence="8">
    <location>
        <begin position="43"/>
        <end position="281"/>
    </location>
</feature>
<keyword evidence="2 7" id="KW-0812">Transmembrane</keyword>
<dbReference type="InterPro" id="IPR049326">
    <property type="entry name" value="Rhodopsin_dom_fungi"/>
</dbReference>
<feature type="transmembrane region" description="Helical" evidence="7">
    <location>
        <begin position="59"/>
        <end position="82"/>
    </location>
</feature>
<organism evidence="9 10">
    <name type="scientific">Aspergillus terreus</name>
    <dbReference type="NCBI Taxonomy" id="33178"/>
    <lineage>
        <taxon>Eukaryota</taxon>
        <taxon>Fungi</taxon>
        <taxon>Dikarya</taxon>
        <taxon>Ascomycota</taxon>
        <taxon>Pezizomycotina</taxon>
        <taxon>Eurotiomycetes</taxon>
        <taxon>Eurotiomycetidae</taxon>
        <taxon>Eurotiales</taxon>
        <taxon>Aspergillaceae</taxon>
        <taxon>Aspergillus</taxon>
        <taxon>Aspergillus subgen. Circumdati</taxon>
    </lineage>
</organism>
<evidence type="ECO:0000313" key="10">
    <source>
        <dbReference type="Proteomes" id="UP000452235"/>
    </source>
</evidence>
<feature type="transmembrane region" description="Helical" evidence="7">
    <location>
        <begin position="137"/>
        <end position="160"/>
    </location>
</feature>
<feature type="compositionally biased region" description="Polar residues" evidence="6">
    <location>
        <begin position="306"/>
        <end position="321"/>
    </location>
</feature>
<dbReference type="OrthoDB" id="5342292at2759"/>
<dbReference type="InterPro" id="IPR052337">
    <property type="entry name" value="SAT4-like"/>
</dbReference>
<dbReference type="GO" id="GO:0016020">
    <property type="term" value="C:membrane"/>
    <property type="evidence" value="ECO:0007669"/>
    <property type="project" value="UniProtKB-SubCell"/>
</dbReference>
<evidence type="ECO:0000256" key="2">
    <source>
        <dbReference type="ARBA" id="ARBA00022692"/>
    </source>
</evidence>
<dbReference type="AlphaFoldDB" id="A0A5M3YQ40"/>
<evidence type="ECO:0000256" key="7">
    <source>
        <dbReference type="SAM" id="Phobius"/>
    </source>
</evidence>
<comment type="similarity">
    <text evidence="5">Belongs to the SAT4 family.</text>
</comment>
<evidence type="ECO:0000259" key="8">
    <source>
        <dbReference type="Pfam" id="PF20684"/>
    </source>
</evidence>
<evidence type="ECO:0000313" key="9">
    <source>
        <dbReference type="EMBL" id="GFF15120.1"/>
    </source>
</evidence>
<sequence>MAYVPLLGRDAPEPSDSIDDTVQKWNTATQSLCIVFTTIFFILRVYTRTFILNGFTKEDWFCSGAWFLGVCYSVIALIMGHFGGGLHIDDVPEEHLIPFKKTVYVTMVMYGPTAFLTKMSLLWIMTRVFSPFRKTVISIYVFLAIMLAYYIPAVIVKIRICSPISRFWATDTPGTCLGQSSIIMADAVVSVVSDLIVLILPLPLTLGLQLPTKKKMRVMAILGAGGLACASSIIRLVLIVFTGQSSDGTWAFMRINMFGNAEIAIGVICACLPALSALISRTYKEYSSNKYAGNTDYELRKYAHPSRNTQTQKSNRSTSRMSFFEPGSDQDILVQNVQSEPKVETAVQQSPSHQRRTAGFGIMKTVNVTTEVSSANGHPHE</sequence>
<feature type="transmembrane region" description="Helical" evidence="7">
    <location>
        <begin position="180"/>
        <end position="206"/>
    </location>
</feature>
<feature type="transmembrane region" description="Helical" evidence="7">
    <location>
        <begin position="102"/>
        <end position="125"/>
    </location>
</feature>
<keyword evidence="10" id="KW-1185">Reference proteome</keyword>
<feature type="transmembrane region" description="Helical" evidence="7">
    <location>
        <begin position="28"/>
        <end position="47"/>
    </location>
</feature>
<evidence type="ECO:0000256" key="5">
    <source>
        <dbReference type="ARBA" id="ARBA00038359"/>
    </source>
</evidence>